<dbReference type="Proteomes" id="UP000839052">
    <property type="component" value="Chromosome"/>
</dbReference>
<evidence type="ECO:0000256" key="1">
    <source>
        <dbReference type="SAM" id="MobiDB-lite"/>
    </source>
</evidence>
<evidence type="ECO:0000313" key="2">
    <source>
        <dbReference type="EMBL" id="CAG9934094.1"/>
    </source>
</evidence>
<accession>A0ABN8AQL1</accession>
<name>A0ABN8AQL1_9PROT</name>
<dbReference type="RefSeq" id="WP_239797775.1">
    <property type="nucleotide sequence ID" value="NZ_OU912926.1"/>
</dbReference>
<sequence>MSTTKFHACNEIDCETLTSGVFCKAHTQPELSSETSAQTKADIRLQEIMAAEEKSRQWEIRADKFDTMRAELAELRGSPRSNDHEQPVFSKQYEENYHG</sequence>
<protein>
    <submittedName>
        <fullName evidence="2">Uncharacterized protein</fullName>
    </submittedName>
</protein>
<gene>
    <name evidence="2" type="ORF">NTG6680_2845</name>
</gene>
<organism evidence="2 3">
    <name type="scientific">Candidatus Nitrotoga arctica</name>
    <dbReference type="NCBI Taxonomy" id="453162"/>
    <lineage>
        <taxon>Bacteria</taxon>
        <taxon>Pseudomonadati</taxon>
        <taxon>Pseudomonadota</taxon>
        <taxon>Betaproteobacteria</taxon>
        <taxon>Nitrosomonadales</taxon>
        <taxon>Gallionellaceae</taxon>
        <taxon>Candidatus Nitrotoga</taxon>
    </lineage>
</organism>
<feature type="compositionally biased region" description="Basic and acidic residues" evidence="1">
    <location>
        <begin position="81"/>
        <end position="99"/>
    </location>
</feature>
<feature type="region of interest" description="Disordered" evidence="1">
    <location>
        <begin position="74"/>
        <end position="99"/>
    </location>
</feature>
<keyword evidence="3" id="KW-1185">Reference proteome</keyword>
<reference evidence="2 3" key="1">
    <citation type="submission" date="2021-10" db="EMBL/GenBank/DDBJ databases">
        <authorList>
            <person name="Koch H."/>
        </authorList>
    </citation>
    <scope>NUCLEOTIDE SEQUENCE [LARGE SCALE GENOMIC DNA]</scope>
    <source>
        <strain evidence="2">6680</strain>
    </source>
</reference>
<proteinExistence type="predicted"/>
<dbReference type="EMBL" id="OU912926">
    <property type="protein sequence ID" value="CAG9934094.1"/>
    <property type="molecule type" value="Genomic_DNA"/>
</dbReference>
<evidence type="ECO:0000313" key="3">
    <source>
        <dbReference type="Proteomes" id="UP000839052"/>
    </source>
</evidence>